<dbReference type="GO" id="GO:0031012">
    <property type="term" value="C:extracellular matrix"/>
    <property type="evidence" value="ECO:0000318"/>
    <property type="project" value="GO_Central"/>
</dbReference>
<dbReference type="GO" id="GO:0008285">
    <property type="term" value="P:negative regulation of cell population proliferation"/>
    <property type="evidence" value="ECO:0007669"/>
    <property type="project" value="Ensembl"/>
</dbReference>
<evidence type="ECO:0000256" key="8">
    <source>
        <dbReference type="ARBA" id="ARBA00022801"/>
    </source>
</evidence>
<evidence type="ECO:0000313" key="16">
    <source>
        <dbReference type="Proteomes" id="UP000002279"/>
    </source>
</evidence>
<evidence type="ECO:0000256" key="1">
    <source>
        <dbReference type="ARBA" id="ARBA00004613"/>
    </source>
</evidence>
<gene>
    <name evidence="15" type="primary">GPLD1</name>
</gene>
<reference evidence="15" key="2">
    <citation type="submission" date="2025-08" db="UniProtKB">
        <authorList>
            <consortium name="Ensembl"/>
        </authorList>
    </citation>
    <scope>IDENTIFICATION</scope>
    <source>
        <strain evidence="15">Glennie</strain>
    </source>
</reference>
<dbReference type="GO" id="GO:0009749">
    <property type="term" value="P:response to glucose"/>
    <property type="evidence" value="ECO:0007669"/>
    <property type="project" value="Ensembl"/>
</dbReference>
<dbReference type="InterPro" id="IPR013519">
    <property type="entry name" value="Int_alpha_beta-p"/>
</dbReference>
<dbReference type="AlphaFoldDB" id="A0A6I8P8M5"/>
<dbReference type="Pfam" id="PF00882">
    <property type="entry name" value="Zn_dep_PLPC"/>
    <property type="match status" value="1"/>
</dbReference>
<dbReference type="GO" id="GO:0009306">
    <property type="term" value="P:protein secretion"/>
    <property type="evidence" value="ECO:0007669"/>
    <property type="project" value="Ensembl"/>
</dbReference>
<dbReference type="Bgee" id="ENSOANG00000010209">
    <property type="expression patterns" value="Expressed in liver and 7 other cell types or tissues"/>
</dbReference>
<dbReference type="GO" id="GO:0071401">
    <property type="term" value="P:cellular response to triglyceride"/>
    <property type="evidence" value="ECO:0007669"/>
    <property type="project" value="Ensembl"/>
</dbReference>
<evidence type="ECO:0000256" key="7">
    <source>
        <dbReference type="ARBA" id="ARBA00022737"/>
    </source>
</evidence>
<dbReference type="InterPro" id="IPR029002">
    <property type="entry name" value="PLPC/GPLD1"/>
</dbReference>
<dbReference type="GO" id="GO:1900076">
    <property type="term" value="P:regulation of cellular response to insulin stimulus"/>
    <property type="evidence" value="ECO:0007669"/>
    <property type="project" value="Ensembl"/>
</dbReference>
<dbReference type="GO" id="GO:0051044">
    <property type="term" value="P:positive regulation of membrane protein ectodomain proteolysis"/>
    <property type="evidence" value="ECO:0007669"/>
    <property type="project" value="Ensembl"/>
</dbReference>
<evidence type="ECO:0000256" key="5">
    <source>
        <dbReference type="ARBA" id="ARBA00022525"/>
    </source>
</evidence>
<dbReference type="GO" id="GO:0071466">
    <property type="term" value="P:cellular response to xenobiotic stimulus"/>
    <property type="evidence" value="ECO:0007669"/>
    <property type="project" value="Ensembl"/>
</dbReference>
<dbReference type="OMA" id="CGMTTHN"/>
<keyword evidence="6" id="KW-0732">Signal</keyword>
<keyword evidence="8" id="KW-0378">Hydrolase</keyword>
<dbReference type="GeneTree" id="ENSGT00390000013522"/>
<dbReference type="GO" id="GO:0002430">
    <property type="term" value="P:complement receptor mediated signaling pathway"/>
    <property type="evidence" value="ECO:0007669"/>
    <property type="project" value="Ensembl"/>
</dbReference>
<dbReference type="SMART" id="SM00191">
    <property type="entry name" value="Int_alpha"/>
    <property type="match status" value="5"/>
</dbReference>
<evidence type="ECO:0000259" key="14">
    <source>
        <dbReference type="Pfam" id="PF00882"/>
    </source>
</evidence>
<proteinExistence type="inferred from homology"/>
<dbReference type="GO" id="GO:0043065">
    <property type="term" value="P:positive regulation of apoptotic process"/>
    <property type="evidence" value="ECO:0007669"/>
    <property type="project" value="Ensembl"/>
</dbReference>
<dbReference type="GO" id="GO:0071397">
    <property type="term" value="P:cellular response to cholesterol"/>
    <property type="evidence" value="ECO:0007669"/>
    <property type="project" value="Ensembl"/>
</dbReference>
<dbReference type="GO" id="GO:0005737">
    <property type="term" value="C:cytoplasm"/>
    <property type="evidence" value="ECO:0007669"/>
    <property type="project" value="Ensembl"/>
</dbReference>
<organism evidence="15 16">
    <name type="scientific">Ornithorhynchus anatinus</name>
    <name type="common">Duckbill platypus</name>
    <dbReference type="NCBI Taxonomy" id="9258"/>
    <lineage>
        <taxon>Eukaryota</taxon>
        <taxon>Metazoa</taxon>
        <taxon>Chordata</taxon>
        <taxon>Craniata</taxon>
        <taxon>Vertebrata</taxon>
        <taxon>Euteleostomi</taxon>
        <taxon>Mammalia</taxon>
        <taxon>Monotremata</taxon>
        <taxon>Ornithorhynchidae</taxon>
        <taxon>Ornithorhynchus</taxon>
    </lineage>
</organism>
<dbReference type="Gene3D" id="2.130.10.130">
    <property type="entry name" value="Integrin alpha, N-terminal"/>
    <property type="match status" value="3"/>
</dbReference>
<evidence type="ECO:0000256" key="13">
    <source>
        <dbReference type="SAM" id="MobiDB-lite"/>
    </source>
</evidence>
<dbReference type="GO" id="GO:0010595">
    <property type="term" value="P:positive regulation of endothelial cell migration"/>
    <property type="evidence" value="ECO:0007669"/>
    <property type="project" value="Ensembl"/>
</dbReference>
<name>A0A6I8P8M5_ORNAN</name>
<evidence type="ECO:0000313" key="15">
    <source>
        <dbReference type="Ensembl" id="ENSOANP00000049193.1"/>
    </source>
</evidence>
<evidence type="ECO:0000256" key="3">
    <source>
        <dbReference type="ARBA" id="ARBA00012284"/>
    </source>
</evidence>
<feature type="repeat" description="FG-GAP" evidence="12">
    <location>
        <begin position="548"/>
        <end position="609"/>
    </location>
</feature>
<evidence type="ECO:0000256" key="2">
    <source>
        <dbReference type="ARBA" id="ARBA00008652"/>
    </source>
</evidence>
<feature type="repeat" description="FG-GAP" evidence="12">
    <location>
        <begin position="479"/>
        <end position="540"/>
    </location>
</feature>
<dbReference type="PRINTS" id="PR00718">
    <property type="entry name" value="PHPHLIPASED"/>
</dbReference>
<evidence type="ECO:0000256" key="10">
    <source>
        <dbReference type="ARBA" id="ARBA00029753"/>
    </source>
</evidence>
<dbReference type="InParanoid" id="A0A6I8P8M5"/>
<comment type="subcellular location">
    <subcellularLocation>
        <location evidence="1">Secreted</location>
    </subcellularLocation>
</comment>
<evidence type="ECO:0000256" key="9">
    <source>
        <dbReference type="ARBA" id="ARBA00023180"/>
    </source>
</evidence>
<dbReference type="SUPFAM" id="SSF69318">
    <property type="entry name" value="Integrin alpha N-terminal domain"/>
    <property type="match status" value="1"/>
</dbReference>
<evidence type="ECO:0000256" key="4">
    <source>
        <dbReference type="ARBA" id="ARBA00015988"/>
    </source>
</evidence>
<feature type="region of interest" description="Disordered" evidence="13">
    <location>
        <begin position="74"/>
        <end position="95"/>
    </location>
</feature>
<dbReference type="PROSITE" id="PS51470">
    <property type="entry name" value="FG_GAP"/>
    <property type="match status" value="4"/>
</dbReference>
<protein>
    <recommendedName>
        <fullName evidence="4">Phosphatidylinositol-glycan-specific phospholipase D</fullName>
        <ecNumber evidence="3">3.1.4.50</ecNumber>
    </recommendedName>
    <alternativeName>
        <fullName evidence="10">Glycosyl-phosphatidylinositol-specific phospholipase D</fullName>
    </alternativeName>
</protein>
<dbReference type="PANTHER" id="PTHR23221:SF7">
    <property type="entry name" value="PHOSPHATIDYLINOSITOL-GLYCAN-SPECIFIC PHOSPHOLIPASE D"/>
    <property type="match status" value="1"/>
</dbReference>
<dbReference type="InterPro" id="IPR001028">
    <property type="entry name" value="Gprt_PLipase_D"/>
</dbReference>
<dbReference type="FunCoup" id="A0A6I8P8M5">
    <property type="interactions" value="112"/>
</dbReference>
<evidence type="ECO:0000256" key="6">
    <source>
        <dbReference type="ARBA" id="ARBA00022729"/>
    </source>
</evidence>
<dbReference type="GO" id="GO:0004621">
    <property type="term" value="F:glycosylphosphatidylinositol phospholipase D activity"/>
    <property type="evidence" value="ECO:0000318"/>
    <property type="project" value="GO_Central"/>
</dbReference>
<sequence>MQGRGGLENGNAPHGEFGVSLLRPPRAPPPPPRCLPEGVCVCVVPAPGAKQRVTLSSSENNFISKLGSAAGSVTCPAGRPGTRGSRANGRGPSRPRRISPVPFLGRCRTDMSASRNWSVLLAIGLCHLCPPCLPCGISTHIEIAHRALEFFHLESGRVNYRELLLKHQDAYQAGSVYPDSFYPQFCKLGKFHEVSEDTHWAPFLNASVRYVRENFPLPWEQDTEKLVAFLFGISSHMVADVSWHGLGIEQGFLRTMGAIDFHGSYSEAHRAGDFGGDVLSQFEFNFNYLSRGWYVPVRDLVGIYEELYGREEVITQDVIADCTYLQFLELFGEILAVSKLYPTFARKSPFMVDQFQEYFLGGLDDMAFWSNNIFHLMGRMLENGTRDCTVPENPLFITCGRKPGGSLGEKMSQPQLRKNTTVPIGTNVERNVNFTERGAYFSVDTWAPNSVSSMYSLLAKKMQTVFSGANRESPNHVSSPIASYFVGVPYARLGWAVTSADLNEDGHDDLVVGAPGYSRPGRVQLGRVYVVYANGLGLPPADTDLDEEAHAILEGSQPSGRFGSAVAVMDWNLDGVPDLAVGAPSVGSDGLSYTGAVYVFFGTRGKGVSPRPNVTVSCRDKYCNFGWTLLAADVDGDGAADLVVGSPYAPQGGRQRGLVAAFYSRCSRSGKGELSVEEADWTVQGEEDYSWFGYSLHGRSLEKQTLLLVGSPTWKNVSGLGSQFYNREEKQSVGKVNGYLPPSRQSWFAISGDKAMGKLGSSLSSGQLAVDGTPRQVLLIGASTRDDVSKMAFVPTTLHQGGSTRLYGLSAGEAPALLSTFSGDRRFSRFGEAVHLSDLDGDGLDEAMVAAPSRTEDFTLGLFGGDTGRVYVYNGQRVGSGDVTAKCRSWMAPCPEEKAQYVLISPEESSRFGSSVATVKSEGKNQVVVAAGRSSMGARMAGALHIYDLGEPRAAR</sequence>
<accession>A0A6I8P8M5</accession>
<dbReference type="Ensembl" id="ENSOANT00000049991.1">
    <property type="protein sequence ID" value="ENSOANP00000049193.1"/>
    <property type="gene ID" value="ENSOANG00000010209.4"/>
</dbReference>
<dbReference type="GO" id="GO:0071467">
    <property type="term" value="P:cellular response to pH"/>
    <property type="evidence" value="ECO:0007669"/>
    <property type="project" value="Ensembl"/>
</dbReference>
<dbReference type="GO" id="GO:0008286">
    <property type="term" value="P:insulin receptor signaling pathway"/>
    <property type="evidence" value="ECO:0007669"/>
    <property type="project" value="Ensembl"/>
</dbReference>
<feature type="domain" description="Phospholipase C/D" evidence="14">
    <location>
        <begin position="139"/>
        <end position="300"/>
    </location>
</feature>
<feature type="region of interest" description="Disordered" evidence="13">
    <location>
        <begin position="1"/>
        <end position="24"/>
    </location>
</feature>
<feature type="repeat" description="FG-GAP" evidence="12">
    <location>
        <begin position="816"/>
        <end position="882"/>
    </location>
</feature>
<dbReference type="GO" id="GO:0005615">
    <property type="term" value="C:extracellular space"/>
    <property type="evidence" value="ECO:0000318"/>
    <property type="project" value="GO_Central"/>
</dbReference>
<dbReference type="FunFam" id="2.130.10.130:FF:000016">
    <property type="entry name" value="Phosphatidylinositol-glycan-specific phospholipase D"/>
    <property type="match status" value="1"/>
</dbReference>
<dbReference type="InterPro" id="IPR028994">
    <property type="entry name" value="Integrin_alpha_N"/>
</dbReference>
<dbReference type="Proteomes" id="UP000002279">
    <property type="component" value="Chromosome X2"/>
</dbReference>
<evidence type="ECO:0000256" key="11">
    <source>
        <dbReference type="ARBA" id="ARBA00093237"/>
    </source>
</evidence>
<dbReference type="GO" id="GO:0002042">
    <property type="term" value="P:cell migration involved in sprouting angiogenesis"/>
    <property type="evidence" value="ECO:0007669"/>
    <property type="project" value="Ensembl"/>
</dbReference>
<keyword evidence="16" id="KW-1185">Reference proteome</keyword>
<comment type="catalytic activity">
    <reaction evidence="11">
        <text>a 6-(alpha-D-glucosaminyl)-1-(1,2-diacyl-sn-glycero-3-phospho)-1D-myo-inositol + H2O = 6-(alpha-D-glucosaminyl)-1D-myo-inositol + a 1,2-diacyl-sn-glycero-3-phosphate + H(+)</text>
        <dbReference type="Rhea" id="RHEA:10832"/>
        <dbReference type="ChEBI" id="CHEBI:15377"/>
        <dbReference type="ChEBI" id="CHEBI:15378"/>
        <dbReference type="ChEBI" id="CHEBI:57997"/>
        <dbReference type="ChEBI" id="CHEBI:58608"/>
        <dbReference type="ChEBI" id="CHEBI:58700"/>
        <dbReference type="EC" id="3.1.4.50"/>
    </reaction>
</comment>
<comment type="similarity">
    <text evidence="2">Belongs to the GPLD1 family.</text>
</comment>
<dbReference type="Pfam" id="PF01839">
    <property type="entry name" value="FG-GAP"/>
    <property type="match status" value="4"/>
</dbReference>
<reference evidence="15" key="3">
    <citation type="submission" date="2025-09" db="UniProtKB">
        <authorList>
            <consortium name="Ensembl"/>
        </authorList>
    </citation>
    <scope>IDENTIFICATION</scope>
    <source>
        <strain evidence="15">Glennie</strain>
    </source>
</reference>
<dbReference type="PANTHER" id="PTHR23221">
    <property type="entry name" value="GLYCOSYLPHOSPHATIDYLINOSITOL PHOSPHOLIPASE D"/>
    <property type="match status" value="1"/>
</dbReference>
<dbReference type="InterPro" id="IPR013517">
    <property type="entry name" value="FG-GAP"/>
</dbReference>
<keyword evidence="5" id="KW-0964">Secreted</keyword>
<keyword evidence="9" id="KW-0325">Glycoprotein</keyword>
<feature type="repeat" description="FG-GAP" evidence="12">
    <location>
        <begin position="611"/>
        <end position="671"/>
    </location>
</feature>
<evidence type="ECO:0000256" key="12">
    <source>
        <dbReference type="PROSITE-ProRule" id="PRU00803"/>
    </source>
</evidence>
<keyword evidence="7" id="KW-0677">Repeat</keyword>
<dbReference type="EC" id="3.1.4.50" evidence="3"/>
<reference evidence="15 16" key="1">
    <citation type="journal article" date="2008" name="Nature">
        <title>Genome analysis of the platypus reveals unique signatures of evolution.</title>
        <authorList>
            <person name="Warren W.C."/>
            <person name="Hillier L.W."/>
            <person name="Marshall Graves J.A."/>
            <person name="Birney E."/>
            <person name="Ponting C.P."/>
            <person name="Grutzner F."/>
            <person name="Belov K."/>
            <person name="Miller W."/>
            <person name="Clarke L."/>
            <person name="Chinwalla A.T."/>
            <person name="Yang S.P."/>
            <person name="Heger A."/>
            <person name="Locke D.P."/>
            <person name="Miethke P."/>
            <person name="Waters P.D."/>
            <person name="Veyrunes F."/>
            <person name="Fulton L."/>
            <person name="Fulton B."/>
            <person name="Graves T."/>
            <person name="Wallis J."/>
            <person name="Puente X.S."/>
            <person name="Lopez-Otin C."/>
            <person name="Ordonez G.R."/>
            <person name="Eichler E.E."/>
            <person name="Chen L."/>
            <person name="Cheng Z."/>
            <person name="Deakin J.E."/>
            <person name="Alsop A."/>
            <person name="Thompson K."/>
            <person name="Kirby P."/>
            <person name="Papenfuss A.T."/>
            <person name="Wakefield M.J."/>
            <person name="Olender T."/>
            <person name="Lancet D."/>
            <person name="Huttley G.A."/>
            <person name="Smit A.F."/>
            <person name="Pask A."/>
            <person name="Temple-Smith P."/>
            <person name="Batzer M.A."/>
            <person name="Walker J.A."/>
            <person name="Konkel M.K."/>
            <person name="Harris R.S."/>
            <person name="Whittington C.M."/>
            <person name="Wong E.S."/>
            <person name="Gemmell N.J."/>
            <person name="Buschiazzo E."/>
            <person name="Vargas Jentzsch I.M."/>
            <person name="Merkel A."/>
            <person name="Schmitz J."/>
            <person name="Zemann A."/>
            <person name="Churakov G."/>
            <person name="Kriegs J.O."/>
            <person name="Brosius J."/>
            <person name="Murchison E.P."/>
            <person name="Sachidanandam R."/>
            <person name="Smith C."/>
            <person name="Hannon G.J."/>
            <person name="Tsend-Ayush E."/>
            <person name="McMillan D."/>
            <person name="Attenborough R."/>
            <person name="Rens W."/>
            <person name="Ferguson-Smith M."/>
            <person name="Lefevre C.M."/>
            <person name="Sharp J.A."/>
            <person name="Nicholas K.R."/>
            <person name="Ray D.A."/>
            <person name="Kube M."/>
            <person name="Reinhardt R."/>
            <person name="Pringle T.H."/>
            <person name="Taylor J."/>
            <person name="Jones R.C."/>
            <person name="Nixon B."/>
            <person name="Dacheux J.L."/>
            <person name="Niwa H."/>
            <person name="Sekita Y."/>
            <person name="Huang X."/>
            <person name="Stark A."/>
            <person name="Kheradpour P."/>
            <person name="Kellis M."/>
            <person name="Flicek P."/>
            <person name="Chen Y."/>
            <person name="Webber C."/>
            <person name="Hardison R."/>
            <person name="Nelson J."/>
            <person name="Hallsworth-Pepin K."/>
            <person name="Delehaunty K."/>
            <person name="Markovic C."/>
            <person name="Minx P."/>
            <person name="Feng Y."/>
            <person name="Kremitzki C."/>
            <person name="Mitreva M."/>
            <person name="Glasscock J."/>
            <person name="Wylie T."/>
            <person name="Wohldmann P."/>
            <person name="Thiru P."/>
            <person name="Nhan M.N."/>
            <person name="Pohl C.S."/>
            <person name="Smith S.M."/>
            <person name="Hou S."/>
            <person name="Nefedov M."/>
            <person name="de Jong P.J."/>
            <person name="Renfree M.B."/>
            <person name="Mardis E.R."/>
            <person name="Wilson R.K."/>
        </authorList>
    </citation>
    <scope>NUCLEOTIDE SEQUENCE [LARGE SCALE GENOMIC DNA]</scope>
    <source>
        <strain evidence="15 16">Glennie</strain>
    </source>
</reference>